<proteinExistence type="predicted"/>
<protein>
    <submittedName>
        <fullName evidence="1">Uncharacterized protein</fullName>
    </submittedName>
</protein>
<sequence length="103" mass="12054">MEKLTDYSGELLPELDPENFSSDTLRELLKLYSKLYMGLDGFWYLTVMERFGNDAALDCDVKVWDRAGRYEMRSVTKQLNIQGNDAVTFLKALQLSPWYWTVK</sequence>
<evidence type="ECO:0000313" key="1">
    <source>
        <dbReference type="EMBL" id="GAG47349.1"/>
    </source>
</evidence>
<accession>X0XVK3</accession>
<organism evidence="1">
    <name type="scientific">marine sediment metagenome</name>
    <dbReference type="NCBI Taxonomy" id="412755"/>
    <lineage>
        <taxon>unclassified sequences</taxon>
        <taxon>metagenomes</taxon>
        <taxon>ecological metagenomes</taxon>
    </lineage>
</organism>
<dbReference type="EMBL" id="BARS01050319">
    <property type="protein sequence ID" value="GAG47349.1"/>
    <property type="molecule type" value="Genomic_DNA"/>
</dbReference>
<feature type="non-terminal residue" evidence="1">
    <location>
        <position position="103"/>
    </location>
</feature>
<gene>
    <name evidence="1" type="ORF">S01H1_75146</name>
</gene>
<dbReference type="AlphaFoldDB" id="X0XVK3"/>
<reference evidence="1" key="1">
    <citation type="journal article" date="2014" name="Front. Microbiol.">
        <title>High frequency of phylogenetically diverse reductive dehalogenase-homologous genes in deep subseafloor sedimentary metagenomes.</title>
        <authorList>
            <person name="Kawai M."/>
            <person name="Futagami T."/>
            <person name="Toyoda A."/>
            <person name="Takaki Y."/>
            <person name="Nishi S."/>
            <person name="Hori S."/>
            <person name="Arai W."/>
            <person name="Tsubouchi T."/>
            <person name="Morono Y."/>
            <person name="Uchiyama I."/>
            <person name="Ito T."/>
            <person name="Fujiyama A."/>
            <person name="Inagaki F."/>
            <person name="Takami H."/>
        </authorList>
    </citation>
    <scope>NUCLEOTIDE SEQUENCE</scope>
    <source>
        <strain evidence="1">Expedition CK06-06</strain>
    </source>
</reference>
<name>X0XVK3_9ZZZZ</name>
<comment type="caution">
    <text evidence="1">The sequence shown here is derived from an EMBL/GenBank/DDBJ whole genome shotgun (WGS) entry which is preliminary data.</text>
</comment>
<dbReference type="Pfam" id="PF19620">
    <property type="entry name" value="DUF6125"/>
    <property type="match status" value="1"/>
</dbReference>